<gene>
    <name evidence="1" type="ORF">HCN44_007200</name>
</gene>
<dbReference type="EMBL" id="JACMRX010000005">
    <property type="protein sequence ID" value="KAF7988890.1"/>
    <property type="molecule type" value="Genomic_DNA"/>
</dbReference>
<organism evidence="1 2">
    <name type="scientific">Aphidius gifuensis</name>
    <name type="common">Parasitoid wasp</name>
    <dbReference type="NCBI Taxonomy" id="684658"/>
    <lineage>
        <taxon>Eukaryota</taxon>
        <taxon>Metazoa</taxon>
        <taxon>Ecdysozoa</taxon>
        <taxon>Arthropoda</taxon>
        <taxon>Hexapoda</taxon>
        <taxon>Insecta</taxon>
        <taxon>Pterygota</taxon>
        <taxon>Neoptera</taxon>
        <taxon>Endopterygota</taxon>
        <taxon>Hymenoptera</taxon>
        <taxon>Apocrita</taxon>
        <taxon>Ichneumonoidea</taxon>
        <taxon>Braconidae</taxon>
        <taxon>Aphidiinae</taxon>
        <taxon>Aphidius</taxon>
    </lineage>
</organism>
<dbReference type="AlphaFoldDB" id="A0A834XL16"/>
<evidence type="ECO:0000313" key="2">
    <source>
        <dbReference type="Proteomes" id="UP000639338"/>
    </source>
</evidence>
<reference evidence="1 2" key="1">
    <citation type="submission" date="2020-08" db="EMBL/GenBank/DDBJ databases">
        <title>Aphidius gifuensis genome sequencing and assembly.</title>
        <authorList>
            <person name="Du Z."/>
        </authorList>
    </citation>
    <scope>NUCLEOTIDE SEQUENCE [LARGE SCALE GENOMIC DNA]</scope>
    <source>
        <strain evidence="1">YNYX2018</strain>
        <tissue evidence="1">Adults</tissue>
    </source>
</reference>
<accession>A0A834XL16</accession>
<dbReference type="Proteomes" id="UP000639338">
    <property type="component" value="Unassembled WGS sequence"/>
</dbReference>
<name>A0A834XL16_APHGI</name>
<keyword evidence="2" id="KW-1185">Reference proteome</keyword>
<sequence length="107" mass="11781">MVCGALAVCVGLAADSTTYFYPIRDNLSIVECANGDVTFDTTKESLNSINTKNFAPPLLARNHVNRISVNQIINDDTNDSQKNDTDVNIDMLILLPKLLPRKDSKLN</sequence>
<evidence type="ECO:0000313" key="1">
    <source>
        <dbReference type="EMBL" id="KAF7988890.1"/>
    </source>
</evidence>
<dbReference type="OrthoDB" id="42382at2759"/>
<proteinExistence type="predicted"/>
<protein>
    <submittedName>
        <fullName evidence="1">Uncharacterized protein</fullName>
    </submittedName>
</protein>
<comment type="caution">
    <text evidence="1">The sequence shown here is derived from an EMBL/GenBank/DDBJ whole genome shotgun (WGS) entry which is preliminary data.</text>
</comment>